<reference evidence="1 2" key="1">
    <citation type="submission" date="2012-01" db="EMBL/GenBank/DDBJ databases">
        <title>Improved High-Quality Draft sequence of Metallosphaera yellowstonensis MK1.</title>
        <authorList>
            <consortium name="US DOE Joint Genome Institute"/>
            <person name="Lucas S."/>
            <person name="Han J."/>
            <person name="Cheng J.-F."/>
            <person name="Goodwin L."/>
            <person name="Pitluck S."/>
            <person name="Peters L."/>
            <person name="Teshima H."/>
            <person name="Detter J.C."/>
            <person name="Han C."/>
            <person name="Tapia R."/>
            <person name="Land M."/>
            <person name="Hauser L."/>
            <person name="Kyrpides N."/>
            <person name="Kozubal M."/>
            <person name="Macur R.E."/>
            <person name="Jay Z."/>
            <person name="Inskeep W."/>
            <person name="Woyke T."/>
        </authorList>
    </citation>
    <scope>NUCLEOTIDE SEQUENCE [LARGE SCALE GENOMIC DNA]</scope>
    <source>
        <strain evidence="1 2">MK1</strain>
    </source>
</reference>
<evidence type="ECO:0000313" key="2">
    <source>
        <dbReference type="Proteomes" id="UP000003980"/>
    </source>
</evidence>
<name>H2C5M0_9CREN</name>
<proteinExistence type="predicted"/>
<sequence length="101" mass="11838">MTYFQGGHFGYTGHRGRGRLPLLIPRKLTRRRHLRIAVIRFSLKRGGNKGEVTKLLLEVVVLGLMTFTPPLEEARFVIHFIRKTYNRIRIKYNFCGLKVLE</sequence>
<evidence type="ECO:0000313" key="1">
    <source>
        <dbReference type="EMBL" id="EHP69097.1"/>
    </source>
</evidence>
<dbReference type="EMBL" id="JH597768">
    <property type="protein sequence ID" value="EHP69097.1"/>
    <property type="molecule type" value="Genomic_DNA"/>
</dbReference>
<dbReference type="STRING" id="671065.MetMK1DRAFT_00018430"/>
<keyword evidence="2" id="KW-1185">Reference proteome</keyword>
<organism evidence="1 2">
    <name type="scientific">Metallosphaera yellowstonensis MK1</name>
    <dbReference type="NCBI Taxonomy" id="671065"/>
    <lineage>
        <taxon>Archaea</taxon>
        <taxon>Thermoproteota</taxon>
        <taxon>Thermoprotei</taxon>
        <taxon>Sulfolobales</taxon>
        <taxon>Sulfolobaceae</taxon>
        <taxon>Metallosphaera</taxon>
    </lineage>
</organism>
<accession>H2C5M0</accession>
<gene>
    <name evidence="1" type="ORF">MetMK1DRAFT_00018430</name>
</gene>
<protein>
    <submittedName>
        <fullName evidence="1">Uncharacterized protein</fullName>
    </submittedName>
</protein>
<dbReference type="HOGENOM" id="CLU_2285099_0_0_2"/>
<dbReference type="Proteomes" id="UP000003980">
    <property type="component" value="Unassembled WGS sequence"/>
</dbReference>
<dbReference type="AlphaFoldDB" id="H2C5M0"/>